<dbReference type="GO" id="GO:0003700">
    <property type="term" value="F:DNA-binding transcription factor activity"/>
    <property type="evidence" value="ECO:0007669"/>
    <property type="project" value="InterPro"/>
</dbReference>
<gene>
    <name evidence="6" type="ORF">COA71_07030</name>
</gene>
<dbReference type="GO" id="GO:0006351">
    <property type="term" value="P:DNA-templated transcription"/>
    <property type="evidence" value="ECO:0007669"/>
    <property type="project" value="TreeGrafter"/>
</dbReference>
<dbReference type="PANTHER" id="PTHR30537:SF5">
    <property type="entry name" value="HTH-TYPE TRANSCRIPTIONAL ACTIVATOR TTDR-RELATED"/>
    <property type="match status" value="1"/>
</dbReference>
<dbReference type="Proteomes" id="UP000228987">
    <property type="component" value="Unassembled WGS sequence"/>
</dbReference>
<dbReference type="InterPro" id="IPR058163">
    <property type="entry name" value="LysR-type_TF_proteobact-type"/>
</dbReference>
<comment type="similarity">
    <text evidence="1">Belongs to the LysR transcriptional regulatory family.</text>
</comment>
<comment type="caution">
    <text evidence="6">The sequence shown here is derived from an EMBL/GenBank/DDBJ whole genome shotgun (WGS) entry which is preliminary data.</text>
</comment>
<evidence type="ECO:0000313" key="6">
    <source>
        <dbReference type="EMBL" id="PCJ41759.1"/>
    </source>
</evidence>
<reference evidence="7" key="1">
    <citation type="submission" date="2017-08" db="EMBL/GenBank/DDBJ databases">
        <title>A dynamic microbial community with high functional redundancy inhabits the cold, oxic subseafloor aquifer.</title>
        <authorList>
            <person name="Tully B.J."/>
            <person name="Wheat C.G."/>
            <person name="Glazer B.T."/>
            <person name="Huber J.A."/>
        </authorList>
    </citation>
    <scope>NUCLEOTIDE SEQUENCE [LARGE SCALE GENOMIC DNA]</scope>
</reference>
<dbReference type="InterPro" id="IPR000847">
    <property type="entry name" value="LysR_HTH_N"/>
</dbReference>
<dbReference type="Gene3D" id="1.10.10.10">
    <property type="entry name" value="Winged helix-like DNA-binding domain superfamily/Winged helix DNA-binding domain"/>
    <property type="match status" value="1"/>
</dbReference>
<keyword evidence="4" id="KW-0804">Transcription</keyword>
<dbReference type="SUPFAM" id="SSF46785">
    <property type="entry name" value="Winged helix' DNA-binding domain"/>
    <property type="match status" value="1"/>
</dbReference>
<dbReference type="AlphaFoldDB" id="A0A2A5CD42"/>
<evidence type="ECO:0000256" key="1">
    <source>
        <dbReference type="ARBA" id="ARBA00009437"/>
    </source>
</evidence>
<dbReference type="GO" id="GO:0043565">
    <property type="term" value="F:sequence-specific DNA binding"/>
    <property type="evidence" value="ECO:0007669"/>
    <property type="project" value="TreeGrafter"/>
</dbReference>
<evidence type="ECO:0000259" key="5">
    <source>
        <dbReference type="PROSITE" id="PS50931"/>
    </source>
</evidence>
<dbReference type="FunFam" id="1.10.10.10:FF:000001">
    <property type="entry name" value="LysR family transcriptional regulator"/>
    <property type="match status" value="1"/>
</dbReference>
<dbReference type="InterPro" id="IPR036388">
    <property type="entry name" value="WH-like_DNA-bd_sf"/>
</dbReference>
<dbReference type="CDD" id="cd08422">
    <property type="entry name" value="PBP2_CrgA_like"/>
    <property type="match status" value="1"/>
</dbReference>
<dbReference type="InterPro" id="IPR036390">
    <property type="entry name" value="WH_DNA-bd_sf"/>
</dbReference>
<dbReference type="PANTHER" id="PTHR30537">
    <property type="entry name" value="HTH-TYPE TRANSCRIPTIONAL REGULATOR"/>
    <property type="match status" value="1"/>
</dbReference>
<organism evidence="6 7">
    <name type="scientific">SAR86 cluster bacterium</name>
    <dbReference type="NCBI Taxonomy" id="2030880"/>
    <lineage>
        <taxon>Bacteria</taxon>
        <taxon>Pseudomonadati</taxon>
        <taxon>Pseudomonadota</taxon>
        <taxon>Gammaproteobacteria</taxon>
        <taxon>SAR86 cluster</taxon>
    </lineage>
</organism>
<name>A0A2A5CD42_9GAMM</name>
<dbReference type="PRINTS" id="PR00039">
    <property type="entry name" value="HTHLYSR"/>
</dbReference>
<dbReference type="Pfam" id="PF03466">
    <property type="entry name" value="LysR_substrate"/>
    <property type="match status" value="1"/>
</dbReference>
<dbReference type="PROSITE" id="PS50931">
    <property type="entry name" value="HTH_LYSR"/>
    <property type="match status" value="1"/>
</dbReference>
<keyword evidence="2" id="KW-0805">Transcription regulation</keyword>
<proteinExistence type="inferred from homology"/>
<evidence type="ECO:0000256" key="3">
    <source>
        <dbReference type="ARBA" id="ARBA00023125"/>
    </source>
</evidence>
<dbReference type="InterPro" id="IPR005119">
    <property type="entry name" value="LysR_subst-bd"/>
</dbReference>
<keyword evidence="3" id="KW-0238">DNA-binding</keyword>
<evidence type="ECO:0000256" key="2">
    <source>
        <dbReference type="ARBA" id="ARBA00023015"/>
    </source>
</evidence>
<feature type="domain" description="HTH lysR-type" evidence="5">
    <location>
        <begin position="1"/>
        <end position="58"/>
    </location>
</feature>
<dbReference type="SUPFAM" id="SSF53850">
    <property type="entry name" value="Periplasmic binding protein-like II"/>
    <property type="match status" value="1"/>
</dbReference>
<evidence type="ECO:0000256" key="4">
    <source>
        <dbReference type="ARBA" id="ARBA00023163"/>
    </source>
</evidence>
<protein>
    <recommendedName>
        <fullName evidence="5">HTH lysR-type domain-containing protein</fullName>
    </recommendedName>
</protein>
<accession>A0A2A5CD42</accession>
<dbReference type="EMBL" id="NVWI01000004">
    <property type="protein sequence ID" value="PCJ41759.1"/>
    <property type="molecule type" value="Genomic_DNA"/>
</dbReference>
<dbReference type="Pfam" id="PF00126">
    <property type="entry name" value="HTH_1"/>
    <property type="match status" value="1"/>
</dbReference>
<sequence>MDLNSLLVFTKVAENLSFTKAAKELGIEKSGVSMKISDLESRLGVRLLHRSTRSVVLSEAGEKYYHYCRQIVDKAQEAEDFIKEFGSEPQGLLRISGPNGIGRILFKDLISKFLKDNPSIDVQVNLESRMVNLVQERFDIALRACKITPTFSSLVTEHIFKIEWGFWTSSEYLKIHKKINTLNQFESHSFISSEEKQLKEFIVYKGNNKYSFIPKQRVTINNMDACVYAIQEGIGIGLLPTSAVKDEVKNGSIVQVLADYKVPSTELFAIYPRLEWQAPKIQKFLEFLHEWKKDIQ</sequence>
<dbReference type="Gene3D" id="3.40.190.290">
    <property type="match status" value="1"/>
</dbReference>
<evidence type="ECO:0000313" key="7">
    <source>
        <dbReference type="Proteomes" id="UP000228987"/>
    </source>
</evidence>